<protein>
    <submittedName>
        <fullName evidence="1">Uncharacterized protein</fullName>
    </submittedName>
</protein>
<organism evidence="1">
    <name type="scientific">Anguilla anguilla</name>
    <name type="common">European freshwater eel</name>
    <name type="synonym">Muraena anguilla</name>
    <dbReference type="NCBI Taxonomy" id="7936"/>
    <lineage>
        <taxon>Eukaryota</taxon>
        <taxon>Metazoa</taxon>
        <taxon>Chordata</taxon>
        <taxon>Craniata</taxon>
        <taxon>Vertebrata</taxon>
        <taxon>Euteleostomi</taxon>
        <taxon>Actinopterygii</taxon>
        <taxon>Neopterygii</taxon>
        <taxon>Teleostei</taxon>
        <taxon>Anguilliformes</taxon>
        <taxon>Anguillidae</taxon>
        <taxon>Anguilla</taxon>
    </lineage>
</organism>
<reference evidence="1" key="1">
    <citation type="submission" date="2014-11" db="EMBL/GenBank/DDBJ databases">
        <authorList>
            <person name="Amaro Gonzalez C."/>
        </authorList>
    </citation>
    <scope>NUCLEOTIDE SEQUENCE</scope>
</reference>
<accession>A0A0E9UY87</accession>
<reference evidence="1" key="2">
    <citation type="journal article" date="2015" name="Fish Shellfish Immunol.">
        <title>Early steps in the European eel (Anguilla anguilla)-Vibrio vulnificus interaction in the gills: Role of the RtxA13 toxin.</title>
        <authorList>
            <person name="Callol A."/>
            <person name="Pajuelo D."/>
            <person name="Ebbesson L."/>
            <person name="Teles M."/>
            <person name="MacKenzie S."/>
            <person name="Amaro C."/>
        </authorList>
    </citation>
    <scope>NUCLEOTIDE SEQUENCE</scope>
</reference>
<proteinExistence type="predicted"/>
<dbReference type="EMBL" id="GBXM01037825">
    <property type="protein sequence ID" value="JAH70752.1"/>
    <property type="molecule type" value="Transcribed_RNA"/>
</dbReference>
<dbReference type="AlphaFoldDB" id="A0A0E9UY87"/>
<evidence type="ECO:0000313" key="1">
    <source>
        <dbReference type="EMBL" id="JAH70752.1"/>
    </source>
</evidence>
<name>A0A0E9UY87_ANGAN</name>
<sequence>MIMKWNTSTRELLLCTFPRQHGSQGKFILKICSKCDMQIGHPIKF</sequence>